<proteinExistence type="predicted"/>
<sequence>MLLLKQYNQQSNIPLSFWSVYAKKRFLRVHALRMWLYGMRL</sequence>
<reference evidence="1 2" key="1">
    <citation type="journal article" date="2013" name="Genome Announc.">
        <title>Genome Sequences of Three hpAfrica2 Strains of Helicobacter pylori.</title>
        <authorList>
            <person name="Duncan S.S."/>
            <person name="Bertoli M.T."/>
            <person name="Kersulyte D."/>
            <person name="Valk P.L."/>
            <person name="Tamma S."/>
            <person name="Segal I."/>
            <person name="McClain M.S."/>
            <person name="Cover T.L."/>
            <person name="Berg D.E."/>
        </authorList>
    </citation>
    <scope>NUCLEOTIDE SEQUENCE [LARGE SCALE GENOMIC DNA]</scope>
    <source>
        <strain evidence="1 2">SouthAfrica50</strain>
    </source>
</reference>
<dbReference type="PATRIC" id="fig|1352357.3.peg.334"/>
<gene>
    <name evidence="1" type="ORF">HPSA50_0339</name>
</gene>
<protein>
    <submittedName>
        <fullName evidence="1">Uncharacterized protein</fullName>
    </submittedName>
</protein>
<evidence type="ECO:0000313" key="1">
    <source>
        <dbReference type="EMBL" id="EQD89943.1"/>
    </source>
</evidence>
<organism evidence="1 2">
    <name type="scientific">Helicobacter pylori SouthAfrica50</name>
    <dbReference type="NCBI Taxonomy" id="1352357"/>
    <lineage>
        <taxon>Bacteria</taxon>
        <taxon>Pseudomonadati</taxon>
        <taxon>Campylobacterota</taxon>
        <taxon>Epsilonproteobacteria</taxon>
        <taxon>Campylobacterales</taxon>
        <taxon>Helicobacteraceae</taxon>
        <taxon>Helicobacter</taxon>
    </lineage>
</organism>
<evidence type="ECO:0000313" key="2">
    <source>
        <dbReference type="Proteomes" id="UP000015816"/>
    </source>
</evidence>
<accession>T2SC34</accession>
<comment type="caution">
    <text evidence="1">The sequence shown here is derived from an EMBL/GenBank/DDBJ whole genome shotgun (WGS) entry which is preliminary data.</text>
</comment>
<name>T2SC34_HELPX</name>
<dbReference type="AlphaFoldDB" id="T2SC34"/>
<dbReference type="Proteomes" id="UP000015816">
    <property type="component" value="Unassembled WGS sequence"/>
</dbReference>
<dbReference type="EMBL" id="AVNI01000001">
    <property type="protein sequence ID" value="EQD89943.1"/>
    <property type="molecule type" value="Genomic_DNA"/>
</dbReference>